<comment type="similarity">
    <text evidence="3">Belongs to the RimP family.</text>
</comment>
<dbReference type="InterPro" id="IPR003728">
    <property type="entry name" value="Ribosome_maturation_RimP"/>
</dbReference>
<evidence type="ECO:0000259" key="4">
    <source>
        <dbReference type="Pfam" id="PF02576"/>
    </source>
</evidence>
<accession>A0A852VTG0</accession>
<dbReference type="Proteomes" id="UP000554054">
    <property type="component" value="Unassembled WGS sequence"/>
</dbReference>
<dbReference type="Pfam" id="PF17384">
    <property type="entry name" value="DUF150_C"/>
    <property type="match status" value="1"/>
</dbReference>
<dbReference type="InterPro" id="IPR028998">
    <property type="entry name" value="RimP_C"/>
</dbReference>
<name>A0A852VTG0_9MICO</name>
<keyword evidence="1 3" id="KW-0963">Cytoplasm</keyword>
<comment type="subcellular location">
    <subcellularLocation>
        <location evidence="3">Cytoplasm</location>
    </subcellularLocation>
</comment>
<protein>
    <recommendedName>
        <fullName evidence="3">Ribosome maturation factor RimP</fullName>
    </recommendedName>
</protein>
<dbReference type="RefSeq" id="WP_185990086.1">
    <property type="nucleotide sequence ID" value="NZ_JACCAE010000001.1"/>
</dbReference>
<keyword evidence="2 3" id="KW-0690">Ribosome biogenesis</keyword>
<dbReference type="Pfam" id="PF02576">
    <property type="entry name" value="RimP_N"/>
    <property type="match status" value="1"/>
</dbReference>
<evidence type="ECO:0000256" key="3">
    <source>
        <dbReference type="HAMAP-Rule" id="MF_01077"/>
    </source>
</evidence>
<dbReference type="GO" id="GO:0005829">
    <property type="term" value="C:cytosol"/>
    <property type="evidence" value="ECO:0007669"/>
    <property type="project" value="TreeGrafter"/>
</dbReference>
<dbReference type="InterPro" id="IPR035956">
    <property type="entry name" value="RimP_N_sf"/>
</dbReference>
<organism evidence="6 7">
    <name type="scientific">Janibacter cremeus</name>
    <dbReference type="NCBI Taxonomy" id="1285192"/>
    <lineage>
        <taxon>Bacteria</taxon>
        <taxon>Bacillati</taxon>
        <taxon>Actinomycetota</taxon>
        <taxon>Actinomycetes</taxon>
        <taxon>Micrococcales</taxon>
        <taxon>Intrasporangiaceae</taxon>
        <taxon>Janibacter</taxon>
    </lineage>
</organism>
<evidence type="ECO:0000313" key="6">
    <source>
        <dbReference type="EMBL" id="NYF97115.1"/>
    </source>
</evidence>
<dbReference type="EMBL" id="JACCAE010000001">
    <property type="protein sequence ID" value="NYF97115.1"/>
    <property type="molecule type" value="Genomic_DNA"/>
</dbReference>
<sequence>MGPDQDVHEQVSAALGDDFVVDSVTVTPAGKRRVARIIVERPVAQVVGNTPVEPLTLDEIADATRLVSDALDSSDVMGDQPYTLEVSTPGTDRPLTEPVHFRRCVSRLVELRLTEGEQTGRVLAVTADGVDLHVKGTKKQQPHTAHIPFVEITKGIAQVEFSRPKSTSVDADAEMEA</sequence>
<dbReference type="SUPFAM" id="SSF75420">
    <property type="entry name" value="YhbC-like, N-terminal domain"/>
    <property type="match status" value="1"/>
</dbReference>
<proteinExistence type="inferred from homology"/>
<comment type="caution">
    <text evidence="6">The sequence shown here is derived from an EMBL/GenBank/DDBJ whole genome shotgun (WGS) entry which is preliminary data.</text>
</comment>
<dbReference type="InterPro" id="IPR028989">
    <property type="entry name" value="RimP_N"/>
</dbReference>
<feature type="domain" description="Ribosome maturation factor RimP N-terminal" evidence="4">
    <location>
        <begin position="23"/>
        <end position="92"/>
    </location>
</feature>
<keyword evidence="7" id="KW-1185">Reference proteome</keyword>
<dbReference type="GO" id="GO:0006412">
    <property type="term" value="P:translation"/>
    <property type="evidence" value="ECO:0007669"/>
    <property type="project" value="TreeGrafter"/>
</dbReference>
<dbReference type="HAMAP" id="MF_01077">
    <property type="entry name" value="RimP"/>
    <property type="match status" value="1"/>
</dbReference>
<reference evidence="6 7" key="1">
    <citation type="submission" date="2020-07" db="EMBL/GenBank/DDBJ databases">
        <title>Sequencing the genomes of 1000 actinobacteria strains.</title>
        <authorList>
            <person name="Klenk H.-P."/>
        </authorList>
    </citation>
    <scope>NUCLEOTIDE SEQUENCE [LARGE SCALE GENOMIC DNA]</scope>
    <source>
        <strain evidence="6 7">DSM 26154</strain>
    </source>
</reference>
<evidence type="ECO:0000256" key="1">
    <source>
        <dbReference type="ARBA" id="ARBA00022490"/>
    </source>
</evidence>
<dbReference type="GO" id="GO:0000028">
    <property type="term" value="P:ribosomal small subunit assembly"/>
    <property type="evidence" value="ECO:0007669"/>
    <property type="project" value="TreeGrafter"/>
</dbReference>
<evidence type="ECO:0000259" key="5">
    <source>
        <dbReference type="Pfam" id="PF17384"/>
    </source>
</evidence>
<dbReference type="PANTHER" id="PTHR33867:SF1">
    <property type="entry name" value="RIBOSOME MATURATION FACTOR RIMP"/>
    <property type="match status" value="1"/>
</dbReference>
<evidence type="ECO:0000313" key="7">
    <source>
        <dbReference type="Proteomes" id="UP000554054"/>
    </source>
</evidence>
<gene>
    <name evidence="3" type="primary">rimP</name>
    <name evidence="6" type="ORF">BJY20_000507</name>
</gene>
<comment type="function">
    <text evidence="3">Required for maturation of 30S ribosomal subunits.</text>
</comment>
<dbReference type="AlphaFoldDB" id="A0A852VTG0"/>
<dbReference type="Gene3D" id="3.30.300.70">
    <property type="entry name" value="RimP-like superfamily, N-terminal"/>
    <property type="match status" value="1"/>
</dbReference>
<evidence type="ECO:0000256" key="2">
    <source>
        <dbReference type="ARBA" id="ARBA00022517"/>
    </source>
</evidence>
<feature type="domain" description="Ribosome maturation factor RimP C-terminal" evidence="5">
    <location>
        <begin position="95"/>
        <end position="161"/>
    </location>
</feature>
<dbReference type="PANTHER" id="PTHR33867">
    <property type="entry name" value="RIBOSOME MATURATION FACTOR RIMP"/>
    <property type="match status" value="1"/>
</dbReference>